<reference evidence="2" key="1">
    <citation type="submission" date="2020-04" db="EMBL/GenBank/DDBJ databases">
        <authorList>
            <person name="Chiriac C."/>
            <person name="Salcher M."/>
            <person name="Ghai R."/>
            <person name="Kavagutti S V."/>
        </authorList>
    </citation>
    <scope>NUCLEOTIDE SEQUENCE</scope>
</reference>
<organism evidence="2">
    <name type="scientific">uncultured Caudovirales phage</name>
    <dbReference type="NCBI Taxonomy" id="2100421"/>
    <lineage>
        <taxon>Viruses</taxon>
        <taxon>Duplodnaviria</taxon>
        <taxon>Heunggongvirae</taxon>
        <taxon>Uroviricota</taxon>
        <taxon>Caudoviricetes</taxon>
        <taxon>Peduoviridae</taxon>
        <taxon>Maltschvirus</taxon>
        <taxon>Maltschvirus maltsch</taxon>
    </lineage>
</organism>
<sequence length="59" mass="6292">MKKLLAILIAAAFAMPAFAADKKPVAKKEVKHHKKFEGTAVPTTAPKAPAKKVVPAKKK</sequence>
<evidence type="ECO:0000256" key="1">
    <source>
        <dbReference type="SAM" id="MobiDB-lite"/>
    </source>
</evidence>
<feature type="region of interest" description="Disordered" evidence="1">
    <location>
        <begin position="30"/>
        <end position="59"/>
    </location>
</feature>
<proteinExistence type="predicted"/>
<gene>
    <name evidence="3" type="ORF">UFOVP181_264</name>
    <name evidence="2" type="ORF">UFOVP57_375</name>
</gene>
<dbReference type="EMBL" id="LR796187">
    <property type="protein sequence ID" value="CAB4125974.1"/>
    <property type="molecule type" value="Genomic_DNA"/>
</dbReference>
<evidence type="ECO:0000313" key="3">
    <source>
        <dbReference type="EMBL" id="CAB5208956.1"/>
    </source>
</evidence>
<protein>
    <submittedName>
        <fullName evidence="2">Uncharacterized protein</fullName>
    </submittedName>
</protein>
<dbReference type="EMBL" id="LR798231">
    <property type="protein sequence ID" value="CAB5208956.1"/>
    <property type="molecule type" value="Genomic_DNA"/>
</dbReference>
<name>A0A6J5KU77_9CAUD</name>
<feature type="compositionally biased region" description="Low complexity" evidence="1">
    <location>
        <begin position="39"/>
        <end position="53"/>
    </location>
</feature>
<evidence type="ECO:0000313" key="2">
    <source>
        <dbReference type="EMBL" id="CAB4125974.1"/>
    </source>
</evidence>
<accession>A0A6J5KU77</accession>